<organism evidence="1 2">
    <name type="scientific">Brassica carinata</name>
    <name type="common">Ethiopian mustard</name>
    <name type="synonym">Abyssinian cabbage</name>
    <dbReference type="NCBI Taxonomy" id="52824"/>
    <lineage>
        <taxon>Eukaryota</taxon>
        <taxon>Viridiplantae</taxon>
        <taxon>Streptophyta</taxon>
        <taxon>Embryophyta</taxon>
        <taxon>Tracheophyta</taxon>
        <taxon>Spermatophyta</taxon>
        <taxon>Magnoliopsida</taxon>
        <taxon>eudicotyledons</taxon>
        <taxon>Gunneridae</taxon>
        <taxon>Pentapetalae</taxon>
        <taxon>rosids</taxon>
        <taxon>malvids</taxon>
        <taxon>Brassicales</taxon>
        <taxon>Brassicaceae</taxon>
        <taxon>Brassiceae</taxon>
        <taxon>Brassica</taxon>
    </lineage>
</organism>
<dbReference type="AlphaFoldDB" id="A0A8X7VPJ4"/>
<evidence type="ECO:0000313" key="1">
    <source>
        <dbReference type="EMBL" id="KAG2315126.1"/>
    </source>
</evidence>
<dbReference type="EMBL" id="JAAMPC010000004">
    <property type="protein sequence ID" value="KAG2315126.1"/>
    <property type="molecule type" value="Genomic_DNA"/>
</dbReference>
<name>A0A8X7VPJ4_BRACI</name>
<dbReference type="Proteomes" id="UP000886595">
    <property type="component" value="Unassembled WGS sequence"/>
</dbReference>
<keyword evidence="2" id="KW-1185">Reference proteome</keyword>
<accession>A0A8X7VPJ4</accession>
<proteinExistence type="predicted"/>
<protein>
    <submittedName>
        <fullName evidence="1">Uncharacterized protein</fullName>
    </submittedName>
</protein>
<comment type="caution">
    <text evidence="1">The sequence shown here is derived from an EMBL/GenBank/DDBJ whole genome shotgun (WGS) entry which is preliminary data.</text>
</comment>
<gene>
    <name evidence="1" type="ORF">Bca52824_018248</name>
</gene>
<sequence>MFLMEQVSQVWSWKELGLLFLIPTAYFMLSREISFHPGDTGFKVVLSSRIPKLKFAKNGILSYSAIRWDQCLPRKLEVCFYNVLNCFIPVPLALDLKIMD</sequence>
<reference evidence="1 2" key="1">
    <citation type="submission" date="2020-02" db="EMBL/GenBank/DDBJ databases">
        <authorList>
            <person name="Ma Q."/>
            <person name="Huang Y."/>
            <person name="Song X."/>
            <person name="Pei D."/>
        </authorList>
    </citation>
    <scope>NUCLEOTIDE SEQUENCE [LARGE SCALE GENOMIC DNA]</scope>
    <source>
        <strain evidence="1">Sxm20200214</strain>
        <tissue evidence="1">Leaf</tissue>
    </source>
</reference>
<evidence type="ECO:0000313" key="2">
    <source>
        <dbReference type="Proteomes" id="UP000886595"/>
    </source>
</evidence>